<sequence>MNQEKTIIKPKLKKNIKRELAGFRGTTTYYSYSPLFKNILLTDGTKYLAEQYGCFWLMDAIASQQTNPDLKNHPLLRSLQTWKLEVSEDRSALLSCEWDEDNIIVAQKIPYTTFAYERVDVWVSPYLPDLVFYLPSEY</sequence>
<accession>A0A563W4N1</accession>
<protein>
    <recommendedName>
        <fullName evidence="1">DUF6876 domain-containing protein</fullName>
    </recommendedName>
</protein>
<evidence type="ECO:0000259" key="1">
    <source>
        <dbReference type="Pfam" id="PF21781"/>
    </source>
</evidence>
<evidence type="ECO:0000313" key="2">
    <source>
        <dbReference type="EMBL" id="VEP18659.1"/>
    </source>
</evidence>
<evidence type="ECO:0000313" key="3">
    <source>
        <dbReference type="Proteomes" id="UP000320055"/>
    </source>
</evidence>
<keyword evidence="3" id="KW-1185">Reference proteome</keyword>
<dbReference type="AlphaFoldDB" id="A0A563W4N1"/>
<feature type="domain" description="DUF6876" evidence="1">
    <location>
        <begin position="15"/>
        <end position="138"/>
    </location>
</feature>
<proteinExistence type="predicted"/>
<reference evidence="2 3" key="1">
    <citation type="submission" date="2019-01" db="EMBL/GenBank/DDBJ databases">
        <authorList>
            <person name="Brito A."/>
        </authorList>
    </citation>
    <scope>NUCLEOTIDE SEQUENCE [LARGE SCALE GENOMIC DNA]</scope>
    <source>
        <strain evidence="2">1</strain>
    </source>
</reference>
<gene>
    <name evidence="2" type="ORF">H1P_850016</name>
</gene>
<dbReference type="Pfam" id="PF21781">
    <property type="entry name" value="DUF6876"/>
    <property type="match status" value="1"/>
</dbReference>
<dbReference type="InterPro" id="IPR049241">
    <property type="entry name" value="DUF6876"/>
</dbReference>
<dbReference type="Proteomes" id="UP000320055">
    <property type="component" value="Unassembled WGS sequence"/>
</dbReference>
<dbReference type="EMBL" id="CAACVJ010000693">
    <property type="protein sequence ID" value="VEP18659.1"/>
    <property type="molecule type" value="Genomic_DNA"/>
</dbReference>
<name>A0A563W4N1_9CYAN</name>
<dbReference type="OrthoDB" id="1255124at2"/>
<dbReference type="RefSeq" id="WP_144868089.1">
    <property type="nucleotide sequence ID" value="NZ_LR213843.1"/>
</dbReference>
<organism evidence="2 3">
    <name type="scientific">Hyella patelloides LEGE 07179</name>
    <dbReference type="NCBI Taxonomy" id="945734"/>
    <lineage>
        <taxon>Bacteria</taxon>
        <taxon>Bacillati</taxon>
        <taxon>Cyanobacteriota</taxon>
        <taxon>Cyanophyceae</taxon>
        <taxon>Pleurocapsales</taxon>
        <taxon>Hyellaceae</taxon>
        <taxon>Hyella</taxon>
    </lineage>
</organism>